<organism evidence="6 7">
    <name type="scientific">Tateyamaria omphalii</name>
    <dbReference type="NCBI Taxonomy" id="299262"/>
    <lineage>
        <taxon>Bacteria</taxon>
        <taxon>Pseudomonadati</taxon>
        <taxon>Pseudomonadota</taxon>
        <taxon>Alphaproteobacteria</taxon>
        <taxon>Rhodobacterales</taxon>
        <taxon>Roseobacteraceae</taxon>
        <taxon>Tateyamaria</taxon>
    </lineage>
</organism>
<feature type="transmembrane region" description="Helical" evidence="5">
    <location>
        <begin position="39"/>
        <end position="59"/>
    </location>
</feature>
<evidence type="ECO:0000256" key="4">
    <source>
        <dbReference type="ARBA" id="ARBA00023136"/>
    </source>
</evidence>
<proteinExistence type="predicted"/>
<evidence type="ECO:0000313" key="6">
    <source>
        <dbReference type="EMBL" id="APX13042.1"/>
    </source>
</evidence>
<dbReference type="Proteomes" id="UP000186336">
    <property type="component" value="Chromosome"/>
</dbReference>
<dbReference type="PANTHER" id="PTHR10989">
    <property type="entry name" value="ANDROGEN-INDUCED PROTEIN 1-RELATED"/>
    <property type="match status" value="1"/>
</dbReference>
<dbReference type="RefSeq" id="WP_076629476.1">
    <property type="nucleotide sequence ID" value="NZ_CP019312.1"/>
</dbReference>
<feature type="transmembrane region" description="Helical" evidence="5">
    <location>
        <begin position="185"/>
        <end position="209"/>
    </location>
</feature>
<dbReference type="KEGG" id="tom:BWR18_16150"/>
<evidence type="ECO:0000256" key="5">
    <source>
        <dbReference type="SAM" id="Phobius"/>
    </source>
</evidence>
<keyword evidence="4 5" id="KW-0472">Membrane</keyword>
<dbReference type="PANTHER" id="PTHR10989:SF16">
    <property type="entry name" value="AT02829P-RELATED"/>
    <property type="match status" value="1"/>
</dbReference>
<evidence type="ECO:0008006" key="8">
    <source>
        <dbReference type="Google" id="ProtNLM"/>
    </source>
</evidence>
<evidence type="ECO:0000256" key="3">
    <source>
        <dbReference type="ARBA" id="ARBA00022989"/>
    </source>
</evidence>
<name>A0A1P8MYI4_9RHOB</name>
<evidence type="ECO:0000256" key="1">
    <source>
        <dbReference type="ARBA" id="ARBA00004127"/>
    </source>
</evidence>
<dbReference type="InterPro" id="IPR006838">
    <property type="entry name" value="ADTRP_AIG1"/>
</dbReference>
<gene>
    <name evidence="6" type="ORF">BWR18_16150</name>
</gene>
<protein>
    <recommendedName>
        <fullName evidence="8">FAR-17a/AIG1-like protein</fullName>
    </recommendedName>
</protein>
<evidence type="ECO:0000256" key="2">
    <source>
        <dbReference type="ARBA" id="ARBA00022692"/>
    </source>
</evidence>
<dbReference type="OrthoDB" id="7853064at2"/>
<keyword evidence="3 5" id="KW-1133">Transmembrane helix</keyword>
<dbReference type="GO" id="GO:0012505">
    <property type="term" value="C:endomembrane system"/>
    <property type="evidence" value="ECO:0007669"/>
    <property type="project" value="UniProtKB-SubCell"/>
</dbReference>
<sequence length="219" mass="24781">MDIHSRPVLTYRWFVFLLAAGYCLYQMIGGLWTGPGGPFRYLTIWALFLSFYAASRMLALSEHRITRRHEVTAMCAAVLNVMVVFLYWRLYLTDPSLVNGGNPIVWWLEYYLHALGPALQIIDALFIGAVFRRVWRAALPLLAIIGAYIAWAELFVQRFNSKPVGDVTSGLPYPFLNSMEWAERATFYGINVATALGLLVVFGITGALLNRLWPRQVAA</sequence>
<feature type="transmembrane region" description="Helical" evidence="5">
    <location>
        <begin position="71"/>
        <end position="90"/>
    </location>
</feature>
<dbReference type="STRING" id="299262.BWR18_16150"/>
<dbReference type="AlphaFoldDB" id="A0A1P8MYI4"/>
<accession>A0A1P8MYI4</accession>
<feature type="transmembrane region" description="Helical" evidence="5">
    <location>
        <begin position="110"/>
        <end position="131"/>
    </location>
</feature>
<evidence type="ECO:0000313" key="7">
    <source>
        <dbReference type="Proteomes" id="UP000186336"/>
    </source>
</evidence>
<comment type="subcellular location">
    <subcellularLocation>
        <location evidence="1">Endomembrane system</location>
        <topology evidence="1">Multi-pass membrane protein</topology>
    </subcellularLocation>
</comment>
<feature type="transmembrane region" description="Helical" evidence="5">
    <location>
        <begin position="12"/>
        <end position="33"/>
    </location>
</feature>
<dbReference type="Pfam" id="PF04750">
    <property type="entry name" value="Far-17a_AIG1"/>
    <property type="match status" value="1"/>
</dbReference>
<feature type="transmembrane region" description="Helical" evidence="5">
    <location>
        <begin position="138"/>
        <end position="156"/>
    </location>
</feature>
<dbReference type="EMBL" id="CP019312">
    <property type="protein sequence ID" value="APX13042.1"/>
    <property type="molecule type" value="Genomic_DNA"/>
</dbReference>
<keyword evidence="7" id="KW-1185">Reference proteome</keyword>
<dbReference type="GO" id="GO:0016020">
    <property type="term" value="C:membrane"/>
    <property type="evidence" value="ECO:0007669"/>
    <property type="project" value="InterPro"/>
</dbReference>
<reference evidence="6 7" key="1">
    <citation type="submission" date="2017-01" db="EMBL/GenBank/DDBJ databases">
        <title>Complete genome of Tateyamaria omphalii DOK1-4 isolated from seawater in Dokdo.</title>
        <authorList>
            <person name="Kim J.H."/>
            <person name="Chi W.-J."/>
        </authorList>
    </citation>
    <scope>NUCLEOTIDE SEQUENCE [LARGE SCALE GENOMIC DNA]</scope>
    <source>
        <strain evidence="6 7">DOK1-4</strain>
    </source>
</reference>
<keyword evidence="2 5" id="KW-0812">Transmembrane</keyword>